<evidence type="ECO:0000256" key="1">
    <source>
        <dbReference type="ARBA" id="ARBA00004429"/>
    </source>
</evidence>
<feature type="transmembrane region" description="Helical" evidence="9">
    <location>
        <begin position="203"/>
        <end position="225"/>
    </location>
</feature>
<keyword evidence="8 9" id="KW-0472">Membrane</keyword>
<dbReference type="OrthoDB" id="9759185at2"/>
<dbReference type="Gene3D" id="1.10.8.540">
    <property type="entry name" value="FHIPEP family, domain 3"/>
    <property type="match status" value="1"/>
</dbReference>
<evidence type="ECO:0000256" key="4">
    <source>
        <dbReference type="ARBA" id="ARBA00022475"/>
    </source>
</evidence>
<keyword evidence="7 9" id="KW-1133">Transmembrane helix</keyword>
<dbReference type="NCBIfam" id="TIGR01399">
    <property type="entry name" value="hrcV"/>
    <property type="match status" value="1"/>
</dbReference>
<dbReference type="PANTHER" id="PTHR30161:SF2">
    <property type="entry name" value="INVASION PROTEIN INVA"/>
    <property type="match status" value="1"/>
</dbReference>
<keyword evidence="6 9" id="KW-0812">Transmembrane</keyword>
<dbReference type="PANTHER" id="PTHR30161">
    <property type="entry name" value="FLAGELLAR EXPORT PROTEIN, MEMBRANE FLHA SUBUNIT-RELATED"/>
    <property type="match status" value="1"/>
</dbReference>
<evidence type="ECO:0000256" key="6">
    <source>
        <dbReference type="ARBA" id="ARBA00022692"/>
    </source>
</evidence>
<dbReference type="InterPro" id="IPR042194">
    <property type="entry name" value="FHIPEP_1"/>
</dbReference>
<dbReference type="RefSeq" id="WP_124231350.1">
    <property type="nucleotide sequence ID" value="NZ_RHHM01000001.1"/>
</dbReference>
<feature type="transmembrane region" description="Helical" evidence="9">
    <location>
        <begin position="288"/>
        <end position="304"/>
    </location>
</feature>
<dbReference type="Proteomes" id="UP000279457">
    <property type="component" value="Unassembled WGS sequence"/>
</dbReference>
<dbReference type="InterPro" id="IPR042193">
    <property type="entry name" value="FHIPEP_3"/>
</dbReference>
<evidence type="ECO:0000256" key="9">
    <source>
        <dbReference type="SAM" id="Phobius"/>
    </source>
</evidence>
<dbReference type="InterPro" id="IPR006302">
    <property type="entry name" value="T3SS_HrcV"/>
</dbReference>
<evidence type="ECO:0000313" key="10">
    <source>
        <dbReference type="EMBL" id="RQM39900.1"/>
    </source>
</evidence>
<dbReference type="GO" id="GO:0009306">
    <property type="term" value="P:protein secretion"/>
    <property type="evidence" value="ECO:0007669"/>
    <property type="project" value="InterPro"/>
</dbReference>
<dbReference type="InterPro" id="IPR001712">
    <property type="entry name" value="T3SS_FHIPEP"/>
</dbReference>
<feature type="transmembrane region" description="Helical" evidence="9">
    <location>
        <begin position="21"/>
        <end position="41"/>
    </location>
</feature>
<evidence type="ECO:0000256" key="7">
    <source>
        <dbReference type="ARBA" id="ARBA00022989"/>
    </source>
</evidence>
<evidence type="ECO:0000256" key="8">
    <source>
        <dbReference type="ARBA" id="ARBA00023136"/>
    </source>
</evidence>
<accession>A0A3N6SEN3</accession>
<dbReference type="InterPro" id="IPR042196">
    <property type="entry name" value="FHIPEP_4"/>
</dbReference>
<protein>
    <submittedName>
        <fullName evidence="10">EscV/YscV/HrcV family type III secretion system export apparatus protein</fullName>
    </submittedName>
</protein>
<comment type="caution">
    <text evidence="10">The sequence shown here is derived from an EMBL/GenBank/DDBJ whole genome shotgun (WGS) entry which is preliminary data.</text>
</comment>
<comment type="similarity">
    <text evidence="2">Belongs to the FHIPEP (flagella/HR/invasion proteins export pore) family.</text>
</comment>
<sequence length="695" mass="78028">MTAITDFLANLTRKMVRQTELIVIVIVMTIIFMMILPMPLWVIDMAISLNICIASLLAIKSLFLPYPLAFSTFPAVLLMTTMFRLALSVGTARLILLQHDAGHIVETFGNFVVGGNLAVGLVIFLILTLVNFLVITKGAERVAEVSARFTLDAMPGKQMAIDSDLRSGLIDTAEAQIRRKQLTSESQLFGAMDGAMKFVKGDAIAGIIIVFVNLVGGLAVGILQQGMAAADAMHIYSVLSIGDGLIAQIPALLISFSAGIIITRVTTDKSLSDISIANEIASQLMRESKSWLYVAVIMMLFSAIPGMPTSLFASLSLSCLFLFFFLYRQEKRGKMQESQPFSSGDSDERSAILNEENVRRFFPLRAYLMQFHPQHQGSPECLELSQRLHSLRNQYVFDYGLMLPNFDLEFSPEVSTDEFRFCMYEAPLIRATFDSSKYAVKADLVNATEDVLGTEERGEQEWCWLASSDPRFSTDKPDYCKSSDLIAERMKNAIQATGWQFIGLQECRTLIEWLKEVEPELAQELERSIPLTCFADILRQLAAEHITLRPLRLIVESILQHYQHDASLVSLTEQVRCALKWQICQQYCHNDRLNCWLLTQSCEDIFFNGLISTNNENRIELNSQMQEALMVRLKTRFPAHQQDSSVLLVEQNLRGPLANLLRESLSHIPILSFSELTPTVTILVKGRIDLEDQEA</sequence>
<dbReference type="Gene3D" id="3.40.50.12790">
    <property type="entry name" value="FHIPEP family, domain 4"/>
    <property type="match status" value="1"/>
</dbReference>
<evidence type="ECO:0000256" key="5">
    <source>
        <dbReference type="ARBA" id="ARBA00022519"/>
    </source>
</evidence>
<dbReference type="PIRSF" id="PIRSF005419">
    <property type="entry name" value="FlhA"/>
    <property type="match status" value="1"/>
</dbReference>
<dbReference type="EMBL" id="RHHM01000001">
    <property type="protein sequence ID" value="RQM39900.1"/>
    <property type="molecule type" value="Genomic_DNA"/>
</dbReference>
<name>A0A3N6SEN3_9GAMM</name>
<keyword evidence="4" id="KW-1003">Cell membrane</keyword>
<dbReference type="PRINTS" id="PR00949">
    <property type="entry name" value="TYPE3IMAPROT"/>
</dbReference>
<proteinExistence type="inferred from homology"/>
<dbReference type="PROSITE" id="PS00994">
    <property type="entry name" value="FHIPEP"/>
    <property type="match status" value="1"/>
</dbReference>
<evidence type="ECO:0000256" key="2">
    <source>
        <dbReference type="ARBA" id="ARBA00008835"/>
    </source>
</evidence>
<comment type="subcellular location">
    <subcellularLocation>
        <location evidence="1">Cell inner membrane</location>
        <topology evidence="1">Multi-pass membrane protein</topology>
    </subcellularLocation>
</comment>
<reference evidence="10 11" key="1">
    <citation type="submission" date="2018-10" db="EMBL/GenBank/DDBJ databases">
        <title>Draft genome sequence for the type isolate of Erwinia psidii, agent causal of bacterial blight in guava (Psidium guajava) and wilt and die-back of Eucalyptus spp.</title>
        <authorList>
            <person name="Hermenegildo P.S."/>
            <person name="Santos S.A."/>
            <person name="Guimaraes L.M.S."/>
            <person name="Vidigal P.M.P."/>
            <person name="Pereira I.C."/>
            <person name="Badel J.L."/>
            <person name="Alfenas-Zerbini P."/>
            <person name="Ferreira M.A.S.V."/>
            <person name="Alfenas A.C."/>
        </authorList>
    </citation>
    <scope>NUCLEOTIDE SEQUENCE [LARGE SCALE GENOMIC DNA]</scope>
    <source>
        <strain evidence="10 11">IBSBF 435</strain>
    </source>
</reference>
<dbReference type="GO" id="GO:0005886">
    <property type="term" value="C:plasma membrane"/>
    <property type="evidence" value="ECO:0007669"/>
    <property type="project" value="UniProtKB-SubCell"/>
</dbReference>
<dbReference type="Pfam" id="PF00771">
    <property type="entry name" value="FHIPEP"/>
    <property type="match status" value="1"/>
</dbReference>
<keyword evidence="3" id="KW-0813">Transport</keyword>
<feature type="transmembrane region" description="Helical" evidence="9">
    <location>
        <begin position="47"/>
        <end position="68"/>
    </location>
</feature>
<dbReference type="Gene3D" id="3.40.30.60">
    <property type="entry name" value="FHIPEP family, domain 1"/>
    <property type="match status" value="1"/>
</dbReference>
<organism evidence="10 11">
    <name type="scientific">Erwinia psidii</name>
    <dbReference type="NCBI Taxonomy" id="69224"/>
    <lineage>
        <taxon>Bacteria</taxon>
        <taxon>Pseudomonadati</taxon>
        <taxon>Pseudomonadota</taxon>
        <taxon>Gammaproteobacteria</taxon>
        <taxon>Enterobacterales</taxon>
        <taxon>Erwiniaceae</taxon>
        <taxon>Erwinia</taxon>
    </lineage>
</organism>
<evidence type="ECO:0000313" key="11">
    <source>
        <dbReference type="Proteomes" id="UP000279457"/>
    </source>
</evidence>
<evidence type="ECO:0000256" key="3">
    <source>
        <dbReference type="ARBA" id="ARBA00022448"/>
    </source>
</evidence>
<feature type="transmembrane region" description="Helical" evidence="9">
    <location>
        <begin position="108"/>
        <end position="134"/>
    </location>
</feature>
<dbReference type="AlphaFoldDB" id="A0A3N6SEN3"/>
<feature type="transmembrane region" description="Helical" evidence="9">
    <location>
        <begin position="245"/>
        <end position="267"/>
    </location>
</feature>
<keyword evidence="5" id="KW-0997">Cell inner membrane</keyword>
<keyword evidence="11" id="KW-1185">Reference proteome</keyword>
<gene>
    <name evidence="10" type="ORF">EB241_00885</name>
</gene>
<dbReference type="InterPro" id="IPR025505">
    <property type="entry name" value="FHIPEP_CS"/>
</dbReference>
<feature type="transmembrane region" description="Helical" evidence="9">
    <location>
        <begin position="75"/>
        <end position="96"/>
    </location>
</feature>